<reference evidence="3" key="1">
    <citation type="journal article" date="2016" name="Nat. Commun.">
        <title>The Gonium pectorale genome demonstrates co-option of cell cycle regulation during the evolution of multicellularity.</title>
        <authorList>
            <person name="Hanschen E.R."/>
            <person name="Marriage T.N."/>
            <person name="Ferris P.J."/>
            <person name="Hamaji T."/>
            <person name="Toyoda A."/>
            <person name="Fujiyama A."/>
            <person name="Neme R."/>
            <person name="Noguchi H."/>
            <person name="Minakuchi Y."/>
            <person name="Suzuki M."/>
            <person name="Kawai-Toyooka H."/>
            <person name="Smith D.R."/>
            <person name="Sparks H."/>
            <person name="Anderson J."/>
            <person name="Bakaric R."/>
            <person name="Luria V."/>
            <person name="Karger A."/>
            <person name="Kirschner M.W."/>
            <person name="Durand P.M."/>
            <person name="Michod R.E."/>
            <person name="Nozaki H."/>
            <person name="Olson B.J."/>
        </authorList>
    </citation>
    <scope>NUCLEOTIDE SEQUENCE [LARGE SCALE GENOMIC DNA]</scope>
    <source>
        <strain evidence="3">NIES-2863</strain>
    </source>
</reference>
<gene>
    <name evidence="2" type="ORF">GPECTOR_708g859</name>
</gene>
<sequence length="99" mass="10785">MGSTIEEIMRKRQREAQEAYEAMWANGAGSHHPDYDPEVPPGPGVVKADRPTEELYNAIVRNDVYRVYDKIEEGADVNFVFGCVCVCVGGGARRGGAPG</sequence>
<name>A0A150FVV6_GONPE</name>
<protein>
    <submittedName>
        <fullName evidence="2">Uncharacterized protein</fullName>
    </submittedName>
</protein>
<evidence type="ECO:0000256" key="1">
    <source>
        <dbReference type="SAM" id="MobiDB-lite"/>
    </source>
</evidence>
<dbReference type="Proteomes" id="UP000075714">
    <property type="component" value="Unassembled WGS sequence"/>
</dbReference>
<dbReference type="AlphaFoldDB" id="A0A150FVV6"/>
<dbReference type="OrthoDB" id="194358at2759"/>
<evidence type="ECO:0000313" key="3">
    <source>
        <dbReference type="Proteomes" id="UP000075714"/>
    </source>
</evidence>
<accession>A0A150FVV6</accession>
<proteinExistence type="predicted"/>
<feature type="region of interest" description="Disordered" evidence="1">
    <location>
        <begin position="25"/>
        <end position="45"/>
    </location>
</feature>
<dbReference type="STRING" id="33097.A0A150FVV6"/>
<comment type="caution">
    <text evidence="2">The sequence shown here is derived from an EMBL/GenBank/DDBJ whole genome shotgun (WGS) entry which is preliminary data.</text>
</comment>
<evidence type="ECO:0000313" key="2">
    <source>
        <dbReference type="EMBL" id="KXZ41160.1"/>
    </source>
</evidence>
<keyword evidence="3" id="KW-1185">Reference proteome</keyword>
<dbReference type="EMBL" id="LSYV01000704">
    <property type="protein sequence ID" value="KXZ41160.1"/>
    <property type="molecule type" value="Genomic_DNA"/>
</dbReference>
<organism evidence="2 3">
    <name type="scientific">Gonium pectorale</name>
    <name type="common">Green alga</name>
    <dbReference type="NCBI Taxonomy" id="33097"/>
    <lineage>
        <taxon>Eukaryota</taxon>
        <taxon>Viridiplantae</taxon>
        <taxon>Chlorophyta</taxon>
        <taxon>core chlorophytes</taxon>
        <taxon>Chlorophyceae</taxon>
        <taxon>CS clade</taxon>
        <taxon>Chlamydomonadales</taxon>
        <taxon>Volvocaceae</taxon>
        <taxon>Gonium</taxon>
    </lineage>
</organism>